<organism evidence="7 8">
    <name type="scientific">Blastopirellula marina</name>
    <dbReference type="NCBI Taxonomy" id="124"/>
    <lineage>
        <taxon>Bacteria</taxon>
        <taxon>Pseudomonadati</taxon>
        <taxon>Planctomycetota</taxon>
        <taxon>Planctomycetia</taxon>
        <taxon>Pirellulales</taxon>
        <taxon>Pirellulaceae</taxon>
        <taxon>Blastopirellula</taxon>
    </lineage>
</organism>
<dbReference type="PANTHER" id="PTHR35889:SF3">
    <property type="entry name" value="F-BOX DOMAIN-CONTAINING PROTEIN"/>
    <property type="match status" value="1"/>
</dbReference>
<feature type="chain" id="PRO_5015609957" description="Cytochrome c domain-containing protein" evidence="5">
    <location>
        <begin position="28"/>
        <end position="1011"/>
    </location>
</feature>
<dbReference type="GO" id="GO:0020037">
    <property type="term" value="F:heme binding"/>
    <property type="evidence" value="ECO:0007669"/>
    <property type="project" value="InterPro"/>
</dbReference>
<evidence type="ECO:0000259" key="6">
    <source>
        <dbReference type="PROSITE" id="PS51007"/>
    </source>
</evidence>
<dbReference type="RefSeq" id="WP_105336455.1">
    <property type="nucleotide sequence ID" value="NZ_PUHZ01000016.1"/>
</dbReference>
<dbReference type="InterPro" id="IPR009056">
    <property type="entry name" value="Cyt_c-like_dom"/>
</dbReference>
<evidence type="ECO:0000256" key="2">
    <source>
        <dbReference type="ARBA" id="ARBA00022723"/>
    </source>
</evidence>
<feature type="domain" description="Cytochrome c" evidence="6">
    <location>
        <begin position="23"/>
        <end position="215"/>
    </location>
</feature>
<feature type="signal peptide" evidence="5">
    <location>
        <begin position="1"/>
        <end position="27"/>
    </location>
</feature>
<keyword evidence="2 4" id="KW-0479">Metal-binding</keyword>
<dbReference type="GO" id="GO:0046872">
    <property type="term" value="F:metal ion binding"/>
    <property type="evidence" value="ECO:0007669"/>
    <property type="project" value="UniProtKB-KW"/>
</dbReference>
<dbReference type="PANTHER" id="PTHR35889">
    <property type="entry name" value="CYCLOINULO-OLIGOSACCHARIDE FRUCTANOTRANSFERASE-RELATED"/>
    <property type="match status" value="1"/>
</dbReference>
<keyword evidence="3 4" id="KW-0408">Iron</keyword>
<accession>A0A2S8GKU5</accession>
<dbReference type="InterPro" id="IPR011444">
    <property type="entry name" value="DUF1549"/>
</dbReference>
<dbReference type="InterPro" id="IPR036909">
    <property type="entry name" value="Cyt_c-like_dom_sf"/>
</dbReference>
<dbReference type="EMBL" id="PUHZ01000016">
    <property type="protein sequence ID" value="PQO45056.1"/>
    <property type="molecule type" value="Genomic_DNA"/>
</dbReference>
<dbReference type="Pfam" id="PF07635">
    <property type="entry name" value="PSCyt1"/>
    <property type="match status" value="1"/>
</dbReference>
<evidence type="ECO:0000256" key="5">
    <source>
        <dbReference type="SAM" id="SignalP"/>
    </source>
</evidence>
<dbReference type="Pfam" id="PF07583">
    <property type="entry name" value="PSCyt2"/>
    <property type="match status" value="1"/>
</dbReference>
<dbReference type="InterPro" id="IPR011429">
    <property type="entry name" value="Cyt_c_Planctomycete-type"/>
</dbReference>
<evidence type="ECO:0000256" key="4">
    <source>
        <dbReference type="PROSITE-ProRule" id="PRU00433"/>
    </source>
</evidence>
<evidence type="ECO:0000256" key="1">
    <source>
        <dbReference type="ARBA" id="ARBA00022617"/>
    </source>
</evidence>
<dbReference type="SUPFAM" id="SSF46626">
    <property type="entry name" value="Cytochrome c"/>
    <property type="match status" value="1"/>
</dbReference>
<proteinExistence type="predicted"/>
<dbReference type="OrthoDB" id="127107at2"/>
<protein>
    <recommendedName>
        <fullName evidence="6">Cytochrome c domain-containing protein</fullName>
    </recommendedName>
</protein>
<dbReference type="AlphaFoldDB" id="A0A2S8GKU5"/>
<dbReference type="Proteomes" id="UP000237819">
    <property type="component" value="Unassembled WGS sequence"/>
</dbReference>
<name>A0A2S8GKU5_9BACT</name>
<evidence type="ECO:0000313" key="8">
    <source>
        <dbReference type="Proteomes" id="UP000237819"/>
    </source>
</evidence>
<keyword evidence="1 4" id="KW-0349">Heme</keyword>
<evidence type="ECO:0000313" key="7">
    <source>
        <dbReference type="EMBL" id="PQO45056.1"/>
    </source>
</evidence>
<dbReference type="Pfam" id="PF07587">
    <property type="entry name" value="PSD1"/>
    <property type="match status" value="1"/>
</dbReference>
<evidence type="ECO:0000256" key="3">
    <source>
        <dbReference type="ARBA" id="ARBA00023004"/>
    </source>
</evidence>
<dbReference type="PROSITE" id="PS51007">
    <property type="entry name" value="CYTC"/>
    <property type="match status" value="1"/>
</dbReference>
<dbReference type="GO" id="GO:0009055">
    <property type="term" value="F:electron transfer activity"/>
    <property type="evidence" value="ECO:0007669"/>
    <property type="project" value="InterPro"/>
</dbReference>
<comment type="caution">
    <text evidence="7">The sequence shown here is derived from an EMBL/GenBank/DDBJ whole genome shotgun (WGS) entry which is preliminary data.</text>
</comment>
<reference evidence="7 8" key="1">
    <citation type="submission" date="2018-02" db="EMBL/GenBank/DDBJ databases">
        <title>Comparative genomes isolates from brazilian mangrove.</title>
        <authorList>
            <person name="Araujo J.E."/>
            <person name="Taketani R.G."/>
            <person name="Silva M.C.P."/>
            <person name="Loureco M.V."/>
            <person name="Andreote F.D."/>
        </authorList>
    </citation>
    <scope>NUCLEOTIDE SEQUENCE [LARGE SCALE GENOMIC DNA]</scope>
    <source>
        <strain evidence="7 8">Nap-Phe MGV</strain>
    </source>
</reference>
<keyword evidence="5" id="KW-0732">Signal</keyword>
<dbReference type="InterPro" id="IPR022655">
    <property type="entry name" value="DUF1553"/>
</dbReference>
<sequence>MLLTRLLPAAILSFAIFSVTSPNLVQAGEIDFNRDIRPIFASKCFACHGPDEGHREADLRLDEREAAIDYGAITPGSPDDSLLWERIITDDHDLQMPPAHTNDALTPEQKKLFEQWIKEGAKYAKHWAFVLPEKAPLPQVSDPQWARSGLDQFILARLDEKGLKPSPEADRYALIRRVSLDLTGLPPTPEETEAFVNDQDPQAYEKLVDRLLASPRYGERWARDWLDLVRYSDTNGYEKDRERSIWPYRDWVIRALNDDMPYDQFTIEQIAGDMLPDAGSSQRVATGFHRNTMLNEEGGIDPLEFRFYAMVDRVATTGTIWMGMTIGCAQCHTHKYDPITHTDFYSFMALLNNADEPDLLLKSPQMIQRRDKVLAEIDKLTAELPQHFPPADGEGNEAERRQANLQASKATWLAQATGEALDWKTLTASKLESNLPKLETLADGSIYSSGDITKRDVFTLTFPIDASQLPVTAIRLEVLPDERLPAGGPGRSYYEGRKGDFFLSELSAKFGDQPVKLADASHSYGKISIGSGSADAANVLDGDGSTGWATAEHEGQASQLVVNLPEPINAVGDLTIELLFERHFAASLGKFRISAASSEQKATAKQMPAEVEQLLAKPAEQRTAAQQEQLDRYYLSVAPELAEARKPIDELRKRLPKFPTSMVMAERPADNPRETHRHHRGEYLSPKENVDPRIPEFLRKEADQTPTNRLELAQWLVSRENPLAARVAVNRTWQSFFGKGLVESSGDFGTQAEPPTHPELLDYLSIQLMENGWSMKSLHREIALSATYRQDSRLSDALREADPQNRLLARGPRFRMDAEMVRDTMLKASGKLSDKMYGRGVFPPQPGSVTALSYGGFPWNASQGEDRFRRSIYTFSKRTAPFAAFAVFDAPSGEVCTAKRDRSNTPLQALTLLNDEMFIELAQAAATAARKEAATEQAIAENLFQRLVTRPPEPSELKAILQYRAAQLERLQSGELDIAAISDNSDGSADEAAWVMTARALMNLDEAITKY</sequence>
<gene>
    <name evidence="7" type="ORF">C5Y93_16105</name>
</gene>